<name>A0A6J6YHA0_9ZZZZ</name>
<organism evidence="1">
    <name type="scientific">freshwater metagenome</name>
    <dbReference type="NCBI Taxonomy" id="449393"/>
    <lineage>
        <taxon>unclassified sequences</taxon>
        <taxon>metagenomes</taxon>
        <taxon>ecological metagenomes</taxon>
    </lineage>
</organism>
<protein>
    <submittedName>
        <fullName evidence="1">Unannotated protein</fullName>
    </submittedName>
</protein>
<sequence>MRAPADVSAVSAAGGRHGGSEVVCGGAGVGECLGNAHSGVLAAASISAKEQLVIGVGNL</sequence>
<reference evidence="1" key="1">
    <citation type="submission" date="2020-05" db="EMBL/GenBank/DDBJ databases">
        <authorList>
            <person name="Chiriac C."/>
            <person name="Salcher M."/>
            <person name="Ghai R."/>
            <person name="Kavagutti S V."/>
        </authorList>
    </citation>
    <scope>NUCLEOTIDE SEQUENCE</scope>
</reference>
<dbReference type="EMBL" id="CAFAAI010000240">
    <property type="protein sequence ID" value="CAB4806738.1"/>
    <property type="molecule type" value="Genomic_DNA"/>
</dbReference>
<accession>A0A6J6YHA0</accession>
<dbReference type="AlphaFoldDB" id="A0A6J6YHA0"/>
<evidence type="ECO:0000313" key="1">
    <source>
        <dbReference type="EMBL" id="CAB4806738.1"/>
    </source>
</evidence>
<proteinExistence type="predicted"/>
<gene>
    <name evidence="1" type="ORF">UFOPK2992_01320</name>
</gene>